<dbReference type="AlphaFoldDB" id="C1MVK0"/>
<dbReference type="OrthoDB" id="432970at2759"/>
<evidence type="ECO:0000256" key="4">
    <source>
        <dbReference type="PROSITE-ProRule" id="PRU00134"/>
    </source>
</evidence>
<dbReference type="InterPro" id="IPR002893">
    <property type="entry name" value="Znf_MYND"/>
</dbReference>
<feature type="compositionally biased region" description="Acidic residues" evidence="5">
    <location>
        <begin position="288"/>
        <end position="298"/>
    </location>
</feature>
<evidence type="ECO:0000259" key="6">
    <source>
        <dbReference type="PROSITE" id="PS50865"/>
    </source>
</evidence>
<dbReference type="Pfam" id="PF01753">
    <property type="entry name" value="zf-MYND"/>
    <property type="match status" value="1"/>
</dbReference>
<dbReference type="SUPFAM" id="SSF144232">
    <property type="entry name" value="HIT/MYND zinc finger-like"/>
    <property type="match status" value="1"/>
</dbReference>
<dbReference type="PROSITE" id="PS01360">
    <property type="entry name" value="ZF_MYND_1"/>
    <property type="match status" value="1"/>
</dbReference>
<dbReference type="Proteomes" id="UP000001876">
    <property type="component" value="Unassembled WGS sequence"/>
</dbReference>
<organism evidence="8">
    <name type="scientific">Micromonas pusilla (strain CCMP1545)</name>
    <name type="common">Picoplanktonic green alga</name>
    <dbReference type="NCBI Taxonomy" id="564608"/>
    <lineage>
        <taxon>Eukaryota</taxon>
        <taxon>Viridiplantae</taxon>
        <taxon>Chlorophyta</taxon>
        <taxon>Mamiellophyceae</taxon>
        <taxon>Mamiellales</taxon>
        <taxon>Mamiellaceae</taxon>
        <taxon>Micromonas</taxon>
    </lineage>
</organism>
<dbReference type="RefSeq" id="XP_003059765.1">
    <property type="nucleotide sequence ID" value="XM_003059719.1"/>
</dbReference>
<dbReference type="STRING" id="564608.C1MVK0"/>
<dbReference type="GeneID" id="9685490"/>
<name>C1MVK0_MICPC</name>
<evidence type="ECO:0000256" key="1">
    <source>
        <dbReference type="ARBA" id="ARBA00022723"/>
    </source>
</evidence>
<dbReference type="PROSITE" id="PS50865">
    <property type="entry name" value="ZF_MYND_2"/>
    <property type="match status" value="1"/>
</dbReference>
<accession>C1MVK0</accession>
<protein>
    <submittedName>
        <fullName evidence="7">Predicted protein</fullName>
    </submittedName>
</protein>
<dbReference type="KEGG" id="mpp:MICPUCDRAFT_59406"/>
<sequence>MTTSWLTLDRCANCGSQDASCKKCGACLAVAYCDRECQSTHRALHREECDAVVAMRRADDDARAFTLAMQRAEREVHSGRHVALYERAMMHGVRAVDAYKSLGPRAFARTASALVNLAECSHQLGRVAEALDRARRAEAAANDDVDVDAPPPLWLRVHANDISAPRGWKGGDVAQVLHLFALAHAMHGKVLCSPGGFQARGGDASSWFRECAWRLRDAAEQFSMLARNGYPNLRANAVDALFHFADACARAARMNAGAGAGARAEDVIDARDATRRPPSSDEAKNNDPDADADADADADPPSFLDGIGEDAAGTFEGVIAHVVDAALQYAREDVGEEGAERLEHAYAAAAYATRGLPRMRCVLYTGPHTTPSAW</sequence>
<feature type="region of interest" description="Disordered" evidence="5">
    <location>
        <begin position="267"/>
        <end position="307"/>
    </location>
</feature>
<evidence type="ECO:0000313" key="8">
    <source>
        <dbReference type="Proteomes" id="UP000001876"/>
    </source>
</evidence>
<gene>
    <name evidence="7" type="ORF">MICPUCDRAFT_59406</name>
</gene>
<evidence type="ECO:0000256" key="3">
    <source>
        <dbReference type="ARBA" id="ARBA00022833"/>
    </source>
</evidence>
<feature type="compositionally biased region" description="Basic and acidic residues" evidence="5">
    <location>
        <begin position="267"/>
        <end position="287"/>
    </location>
</feature>
<keyword evidence="2 4" id="KW-0863">Zinc-finger</keyword>
<reference evidence="7 8" key="1">
    <citation type="journal article" date="2009" name="Science">
        <title>Green evolution and dynamic adaptations revealed by genomes of the marine picoeukaryotes Micromonas.</title>
        <authorList>
            <person name="Worden A.Z."/>
            <person name="Lee J.H."/>
            <person name="Mock T."/>
            <person name="Rouze P."/>
            <person name="Simmons M.P."/>
            <person name="Aerts A.L."/>
            <person name="Allen A.E."/>
            <person name="Cuvelier M.L."/>
            <person name="Derelle E."/>
            <person name="Everett M.V."/>
            <person name="Foulon E."/>
            <person name="Grimwood J."/>
            <person name="Gundlach H."/>
            <person name="Henrissat B."/>
            <person name="Napoli C."/>
            <person name="McDonald S.M."/>
            <person name="Parker M.S."/>
            <person name="Rombauts S."/>
            <person name="Salamov A."/>
            <person name="Von Dassow P."/>
            <person name="Badger J.H."/>
            <person name="Coutinho P.M."/>
            <person name="Demir E."/>
            <person name="Dubchak I."/>
            <person name="Gentemann C."/>
            <person name="Eikrem W."/>
            <person name="Gready J.E."/>
            <person name="John U."/>
            <person name="Lanier W."/>
            <person name="Lindquist E.A."/>
            <person name="Lucas S."/>
            <person name="Mayer K.F."/>
            <person name="Moreau H."/>
            <person name="Not F."/>
            <person name="Otillar R."/>
            <person name="Panaud O."/>
            <person name="Pangilinan J."/>
            <person name="Paulsen I."/>
            <person name="Piegu B."/>
            <person name="Poliakov A."/>
            <person name="Robbens S."/>
            <person name="Schmutz J."/>
            <person name="Toulza E."/>
            <person name="Wyss T."/>
            <person name="Zelensky A."/>
            <person name="Zhou K."/>
            <person name="Armbrust E.V."/>
            <person name="Bhattacharya D."/>
            <person name="Goodenough U.W."/>
            <person name="Van de Peer Y."/>
            <person name="Grigoriev I.V."/>
        </authorList>
    </citation>
    <scope>NUCLEOTIDE SEQUENCE [LARGE SCALE GENOMIC DNA]</scope>
    <source>
        <strain evidence="7 8">CCMP1545</strain>
    </source>
</reference>
<keyword evidence="1" id="KW-0479">Metal-binding</keyword>
<proteinExistence type="predicted"/>
<evidence type="ECO:0000256" key="5">
    <source>
        <dbReference type="SAM" id="MobiDB-lite"/>
    </source>
</evidence>
<keyword evidence="3" id="KW-0862">Zinc</keyword>
<feature type="domain" description="MYND-type" evidence="6">
    <location>
        <begin position="11"/>
        <end position="49"/>
    </location>
</feature>
<evidence type="ECO:0000313" key="7">
    <source>
        <dbReference type="EMBL" id="EEH55717.1"/>
    </source>
</evidence>
<dbReference type="EMBL" id="GG663741">
    <property type="protein sequence ID" value="EEH55717.1"/>
    <property type="molecule type" value="Genomic_DNA"/>
</dbReference>
<dbReference type="GO" id="GO:0008270">
    <property type="term" value="F:zinc ion binding"/>
    <property type="evidence" value="ECO:0007669"/>
    <property type="project" value="UniProtKB-KW"/>
</dbReference>
<dbReference type="Gene3D" id="6.10.140.2220">
    <property type="match status" value="1"/>
</dbReference>
<evidence type="ECO:0000256" key="2">
    <source>
        <dbReference type="ARBA" id="ARBA00022771"/>
    </source>
</evidence>
<keyword evidence="8" id="KW-1185">Reference proteome</keyword>